<name>A0A1G6ZM80_9GAMM</name>
<feature type="region of interest" description="Disordered" evidence="1">
    <location>
        <begin position="79"/>
        <end position="137"/>
    </location>
</feature>
<evidence type="ECO:0008006" key="4">
    <source>
        <dbReference type="Google" id="ProtNLM"/>
    </source>
</evidence>
<proteinExistence type="predicted"/>
<evidence type="ECO:0000313" key="2">
    <source>
        <dbReference type="EMBL" id="SDE03337.1"/>
    </source>
</evidence>
<evidence type="ECO:0000256" key="1">
    <source>
        <dbReference type="SAM" id="MobiDB-lite"/>
    </source>
</evidence>
<dbReference type="InterPro" id="IPR025294">
    <property type="entry name" value="DUF4156"/>
</dbReference>
<feature type="compositionally biased region" description="Acidic residues" evidence="1">
    <location>
        <begin position="128"/>
        <end position="137"/>
    </location>
</feature>
<keyword evidence="3" id="KW-1185">Reference proteome</keyword>
<reference evidence="2 3" key="1">
    <citation type="submission" date="2016-10" db="EMBL/GenBank/DDBJ databases">
        <authorList>
            <person name="de Groot N.N."/>
        </authorList>
    </citation>
    <scope>NUCLEOTIDE SEQUENCE [LARGE SCALE GENOMIC DNA]</scope>
    <source>
        <strain evidence="2 3">DSM 16957</strain>
    </source>
</reference>
<sequence length="137" mass="14908">MSRAVRVAFVTSLVVLLPACTWVKIEPEAKQIRVVDAGADMSRCGTMLSEITVSVRDRVAFVDRNAIKVRDELETLARNQAAGGQGDTLKPLSEPLNGEQRFGTWRCGGGTPPRAQAQPAESRPSSFEEVEVIPLED</sequence>
<dbReference type="Pfam" id="PF13698">
    <property type="entry name" value="DUF4156"/>
    <property type="match status" value="1"/>
</dbReference>
<evidence type="ECO:0000313" key="3">
    <source>
        <dbReference type="Proteomes" id="UP000199603"/>
    </source>
</evidence>
<dbReference type="EMBL" id="FNAG01000014">
    <property type="protein sequence ID" value="SDE03337.1"/>
    <property type="molecule type" value="Genomic_DNA"/>
</dbReference>
<dbReference type="STRING" id="265719.SAMN04488509_11469"/>
<dbReference type="OrthoDB" id="6120981at2"/>
<dbReference type="Proteomes" id="UP000199603">
    <property type="component" value="Unassembled WGS sequence"/>
</dbReference>
<gene>
    <name evidence="2" type="ORF">SAMN04488509_11469</name>
</gene>
<protein>
    <recommendedName>
        <fullName evidence="4">DUF4156 domain-containing protein</fullName>
    </recommendedName>
</protein>
<dbReference type="AlphaFoldDB" id="A0A1G6ZM80"/>
<organism evidence="2 3">
    <name type="scientific">Aquimonas voraii</name>
    <dbReference type="NCBI Taxonomy" id="265719"/>
    <lineage>
        <taxon>Bacteria</taxon>
        <taxon>Pseudomonadati</taxon>
        <taxon>Pseudomonadota</taxon>
        <taxon>Gammaproteobacteria</taxon>
        <taxon>Lysobacterales</taxon>
        <taxon>Lysobacteraceae</taxon>
        <taxon>Aquimonas</taxon>
    </lineage>
</organism>
<dbReference type="RefSeq" id="WP_143006726.1">
    <property type="nucleotide sequence ID" value="NZ_FNAG01000014.1"/>
</dbReference>
<accession>A0A1G6ZM80</accession>